<evidence type="ECO:0000256" key="13">
    <source>
        <dbReference type="ARBA" id="ARBA00030948"/>
    </source>
</evidence>
<evidence type="ECO:0000256" key="9">
    <source>
        <dbReference type="ARBA" id="ARBA00022989"/>
    </source>
</evidence>
<evidence type="ECO:0000256" key="1">
    <source>
        <dbReference type="ARBA" id="ARBA00003280"/>
    </source>
</evidence>
<evidence type="ECO:0000256" key="14">
    <source>
        <dbReference type="ARBA" id="ARBA00031542"/>
    </source>
</evidence>
<accession>A0ABT8BS17</accession>
<dbReference type="SUPFAM" id="SSF158855">
    <property type="entry name" value="Lipase chaperone-like"/>
    <property type="match status" value="1"/>
</dbReference>
<comment type="function">
    <text evidence="1">May be involved in the folding of the extracellular lipase during its passage through the periplasm.</text>
</comment>
<keyword evidence="11" id="KW-0472">Membrane</keyword>
<evidence type="ECO:0000256" key="4">
    <source>
        <dbReference type="ARBA" id="ARBA00019692"/>
    </source>
</evidence>
<evidence type="ECO:0000256" key="12">
    <source>
        <dbReference type="ARBA" id="ARBA00023186"/>
    </source>
</evidence>
<gene>
    <name evidence="17" type="ORF">QWZ16_08405</name>
</gene>
<comment type="subcellular location">
    <subcellularLocation>
        <location evidence="2">Cell inner membrane</location>
        <topology evidence="2">Single-pass membrane protein</topology>
        <orientation evidence="2">Periplasmic side</orientation>
    </subcellularLocation>
</comment>
<keyword evidence="12" id="KW-0143">Chaperone</keyword>
<dbReference type="InterPro" id="IPR004961">
    <property type="entry name" value="Lipase_chaperone"/>
</dbReference>
<evidence type="ECO:0000256" key="11">
    <source>
        <dbReference type="ARBA" id="ARBA00023136"/>
    </source>
</evidence>
<keyword evidence="8" id="KW-0442">Lipid degradation</keyword>
<comment type="caution">
    <text evidence="17">The sequence shown here is derived from an EMBL/GenBank/DDBJ whole genome shotgun (WGS) entry which is preliminary data.</text>
</comment>
<evidence type="ECO:0000256" key="6">
    <source>
        <dbReference type="ARBA" id="ARBA00022519"/>
    </source>
</evidence>
<protein>
    <recommendedName>
        <fullName evidence="4">Lipase chaperone</fullName>
    </recommendedName>
    <alternativeName>
        <fullName evidence="15">Lipase foldase</fullName>
    </alternativeName>
    <alternativeName>
        <fullName evidence="13">Lipase helper protein</fullName>
    </alternativeName>
    <alternativeName>
        <fullName evidence="14">Lipase modulator</fullName>
    </alternativeName>
</protein>
<evidence type="ECO:0000313" key="18">
    <source>
        <dbReference type="Proteomes" id="UP001238540"/>
    </source>
</evidence>
<evidence type="ECO:0000256" key="8">
    <source>
        <dbReference type="ARBA" id="ARBA00022963"/>
    </source>
</evidence>
<keyword evidence="9" id="KW-1133">Transmembrane helix</keyword>
<keyword evidence="5" id="KW-1003">Cell membrane</keyword>
<proteinExistence type="inferred from homology"/>
<name>A0ABT8BS17_9VIBR</name>
<keyword evidence="7" id="KW-0812">Transmembrane</keyword>
<reference evidence="18" key="1">
    <citation type="journal article" date="2019" name="Int. J. Syst. Evol. Microbiol.">
        <title>The Global Catalogue of Microorganisms (GCM) 10K type strain sequencing project: providing services to taxonomists for standard genome sequencing and annotation.</title>
        <authorList>
            <consortium name="The Broad Institute Genomics Platform"/>
            <consortium name="The Broad Institute Genome Sequencing Center for Infectious Disease"/>
            <person name="Wu L."/>
            <person name="Ma J."/>
        </authorList>
    </citation>
    <scope>NUCLEOTIDE SEQUENCE [LARGE SCALE GENOMIC DNA]</scope>
    <source>
        <strain evidence="18">CECT 7398</strain>
    </source>
</reference>
<evidence type="ECO:0000256" key="16">
    <source>
        <dbReference type="SAM" id="SignalP"/>
    </source>
</evidence>
<evidence type="ECO:0000256" key="15">
    <source>
        <dbReference type="ARBA" id="ARBA00033028"/>
    </source>
</evidence>
<evidence type="ECO:0000256" key="2">
    <source>
        <dbReference type="ARBA" id="ARBA00004383"/>
    </source>
</evidence>
<feature type="signal peptide" evidence="16">
    <location>
        <begin position="1"/>
        <end position="22"/>
    </location>
</feature>
<keyword evidence="16" id="KW-0732">Signal</keyword>
<dbReference type="EMBL" id="JAUFQC010000001">
    <property type="protein sequence ID" value="MDN3609723.1"/>
    <property type="molecule type" value="Genomic_DNA"/>
</dbReference>
<dbReference type="Pfam" id="PF03280">
    <property type="entry name" value="Lipase_chap"/>
    <property type="match status" value="1"/>
</dbReference>
<evidence type="ECO:0000256" key="5">
    <source>
        <dbReference type="ARBA" id="ARBA00022475"/>
    </source>
</evidence>
<dbReference type="RefSeq" id="WP_170882919.1">
    <property type="nucleotide sequence ID" value="NZ_JABEYA020000007.1"/>
</dbReference>
<comment type="similarity">
    <text evidence="3">Belongs to the lipase chaperone family.</text>
</comment>
<evidence type="ECO:0000256" key="7">
    <source>
        <dbReference type="ARBA" id="ARBA00022692"/>
    </source>
</evidence>
<feature type="chain" id="PRO_5045959059" description="Lipase chaperone" evidence="16">
    <location>
        <begin position="23"/>
        <end position="286"/>
    </location>
</feature>
<keyword evidence="18" id="KW-1185">Reference proteome</keyword>
<sequence>MKKTVPTLILLIAAISAGTVYFFNDNADTSPISVQANSQQDTEVDGSSQRDFFDYTLSSLGEQELDQIKARVEKNDFVTNGVTLDPVLFDRFLKYKQALTSLNPITTLKLTYLDLEQFHQQIMALQQHYFSEEQIQMLFEEENRLRQLSIEKLLIKSEHLDTPTQLQKWREALADQPEYIQKSARNNELLISLTQSSQLDLQLKHLTRVELVGEVVAGQLLDLDNQHQQFSAQFDGYLIERRTVIADPALTDEDKKGHIDALRQQYFASSQQRRVQALERIHDNGH</sequence>
<evidence type="ECO:0000313" key="17">
    <source>
        <dbReference type="EMBL" id="MDN3609723.1"/>
    </source>
</evidence>
<evidence type="ECO:0000256" key="10">
    <source>
        <dbReference type="ARBA" id="ARBA00023098"/>
    </source>
</evidence>
<keyword evidence="10" id="KW-0443">Lipid metabolism</keyword>
<keyword evidence="6" id="KW-0997">Cell inner membrane</keyword>
<evidence type="ECO:0000256" key="3">
    <source>
        <dbReference type="ARBA" id="ARBA00010358"/>
    </source>
</evidence>
<organism evidence="17 18">
    <name type="scientific">Vibrio ostreicida</name>
    <dbReference type="NCBI Taxonomy" id="526588"/>
    <lineage>
        <taxon>Bacteria</taxon>
        <taxon>Pseudomonadati</taxon>
        <taxon>Pseudomonadota</taxon>
        <taxon>Gammaproteobacteria</taxon>
        <taxon>Vibrionales</taxon>
        <taxon>Vibrionaceae</taxon>
        <taxon>Vibrio</taxon>
    </lineage>
</organism>
<dbReference type="Proteomes" id="UP001238540">
    <property type="component" value="Unassembled WGS sequence"/>
</dbReference>